<keyword evidence="2" id="KW-0464">Manganese</keyword>
<feature type="domain" description="Peptidase M20 dimerisation" evidence="3">
    <location>
        <begin position="198"/>
        <end position="292"/>
    </location>
</feature>
<feature type="binding site" evidence="2">
    <location>
        <position position="372"/>
    </location>
    <ligand>
        <name>Mn(2+)</name>
        <dbReference type="ChEBI" id="CHEBI:29035"/>
        <label>2</label>
    </ligand>
</feature>
<dbReference type="RefSeq" id="WP_174823024.1">
    <property type="nucleotide sequence ID" value="NZ_BJZO01000053.1"/>
</dbReference>
<feature type="binding site" evidence="2">
    <location>
        <position position="174"/>
    </location>
    <ligand>
        <name>Mn(2+)</name>
        <dbReference type="ChEBI" id="CHEBI:29035"/>
        <label>2</label>
    </ligand>
</feature>
<dbReference type="InterPro" id="IPR002933">
    <property type="entry name" value="Peptidase_M20"/>
</dbReference>
<organism evidence="4 5">
    <name type="scientific">Pararhodospirillum oryzae</name>
    <dbReference type="NCBI Taxonomy" id="478448"/>
    <lineage>
        <taxon>Bacteria</taxon>
        <taxon>Pseudomonadati</taxon>
        <taxon>Pseudomonadota</taxon>
        <taxon>Alphaproteobacteria</taxon>
        <taxon>Rhodospirillales</taxon>
        <taxon>Rhodospirillaceae</taxon>
        <taxon>Pararhodospirillum</taxon>
    </lineage>
</organism>
<dbReference type="AlphaFoldDB" id="A0A512H8X5"/>
<dbReference type="SUPFAM" id="SSF53187">
    <property type="entry name" value="Zn-dependent exopeptidases"/>
    <property type="match status" value="1"/>
</dbReference>
<keyword evidence="2" id="KW-0479">Metal-binding</keyword>
<dbReference type="PANTHER" id="PTHR11014">
    <property type="entry name" value="PEPTIDASE M20 FAMILY MEMBER"/>
    <property type="match status" value="1"/>
</dbReference>
<dbReference type="InterPro" id="IPR036264">
    <property type="entry name" value="Bact_exopeptidase_dim_dom"/>
</dbReference>
<dbReference type="GO" id="GO:0046872">
    <property type="term" value="F:metal ion binding"/>
    <property type="evidence" value="ECO:0007669"/>
    <property type="project" value="UniProtKB-KW"/>
</dbReference>
<accession>A0A512H8X5</accession>
<comment type="caution">
    <text evidence="4">The sequence shown here is derived from an EMBL/GenBank/DDBJ whole genome shotgun (WGS) entry which is preliminary data.</text>
</comment>
<keyword evidence="5" id="KW-1185">Reference proteome</keyword>
<proteinExistence type="predicted"/>
<dbReference type="EMBL" id="BJZO01000053">
    <property type="protein sequence ID" value="GEO81906.1"/>
    <property type="molecule type" value="Genomic_DNA"/>
</dbReference>
<dbReference type="InterPro" id="IPR017439">
    <property type="entry name" value="Amidohydrolase"/>
</dbReference>
<dbReference type="GO" id="GO:0050118">
    <property type="term" value="F:N-acetyldiaminopimelate deacetylase activity"/>
    <property type="evidence" value="ECO:0007669"/>
    <property type="project" value="UniProtKB-ARBA"/>
</dbReference>
<dbReference type="Proteomes" id="UP000321567">
    <property type="component" value="Unassembled WGS sequence"/>
</dbReference>
<dbReference type="FunFam" id="3.30.70.360:FF:000001">
    <property type="entry name" value="N-acetyldiaminopimelate deacetylase"/>
    <property type="match status" value="1"/>
</dbReference>
<comment type="cofactor">
    <cofactor evidence="2">
        <name>Mn(2+)</name>
        <dbReference type="ChEBI" id="CHEBI:29035"/>
    </cofactor>
    <text evidence="2">The Mn(2+) ion enhances activity.</text>
</comment>
<feature type="binding site" evidence="2">
    <location>
        <position position="148"/>
    </location>
    <ligand>
        <name>Mn(2+)</name>
        <dbReference type="ChEBI" id="CHEBI:29035"/>
        <label>2</label>
    </ligand>
</feature>
<feature type="binding site" evidence="2">
    <location>
        <position position="115"/>
    </location>
    <ligand>
        <name>Mn(2+)</name>
        <dbReference type="ChEBI" id="CHEBI:29035"/>
        <label>2</label>
    </ligand>
</feature>
<evidence type="ECO:0000313" key="5">
    <source>
        <dbReference type="Proteomes" id="UP000321567"/>
    </source>
</evidence>
<dbReference type="Pfam" id="PF07687">
    <property type="entry name" value="M20_dimer"/>
    <property type="match status" value="1"/>
</dbReference>
<evidence type="ECO:0000256" key="1">
    <source>
        <dbReference type="ARBA" id="ARBA00022801"/>
    </source>
</evidence>
<dbReference type="PIRSF" id="PIRSF005962">
    <property type="entry name" value="Pept_M20D_amidohydro"/>
    <property type="match status" value="1"/>
</dbReference>
<dbReference type="Pfam" id="PF01546">
    <property type="entry name" value="Peptidase_M20"/>
    <property type="match status" value="1"/>
</dbReference>
<dbReference type="GO" id="GO:0019877">
    <property type="term" value="P:diaminopimelate biosynthetic process"/>
    <property type="evidence" value="ECO:0007669"/>
    <property type="project" value="UniProtKB-ARBA"/>
</dbReference>
<dbReference type="SUPFAM" id="SSF55031">
    <property type="entry name" value="Bacterial exopeptidase dimerisation domain"/>
    <property type="match status" value="1"/>
</dbReference>
<dbReference type="InterPro" id="IPR011650">
    <property type="entry name" value="Peptidase_M20_dimer"/>
</dbReference>
<dbReference type="NCBIfam" id="TIGR01891">
    <property type="entry name" value="amidohydrolases"/>
    <property type="match status" value="1"/>
</dbReference>
<gene>
    <name evidence="4" type="ORF">ROR02_20370</name>
</gene>
<keyword evidence="1 4" id="KW-0378">Hydrolase</keyword>
<reference evidence="4 5" key="1">
    <citation type="submission" date="2019-07" db="EMBL/GenBank/DDBJ databases">
        <title>Whole genome shotgun sequence of Rhodospirillum oryzae NBRC 107573.</title>
        <authorList>
            <person name="Hosoyama A."/>
            <person name="Uohara A."/>
            <person name="Ohji S."/>
            <person name="Ichikawa N."/>
        </authorList>
    </citation>
    <scope>NUCLEOTIDE SEQUENCE [LARGE SCALE GENOMIC DNA]</scope>
    <source>
        <strain evidence="4 5">NBRC 107573</strain>
    </source>
</reference>
<protein>
    <submittedName>
        <fullName evidence="4">Amidohydrolase</fullName>
    </submittedName>
</protein>
<evidence type="ECO:0000259" key="3">
    <source>
        <dbReference type="Pfam" id="PF07687"/>
    </source>
</evidence>
<name>A0A512H8X5_9PROT</name>
<dbReference type="PANTHER" id="PTHR11014:SF63">
    <property type="entry name" value="METALLOPEPTIDASE, PUTATIVE (AFU_ORTHOLOGUE AFUA_6G09600)-RELATED"/>
    <property type="match status" value="1"/>
</dbReference>
<feature type="binding site" evidence="2">
    <location>
        <position position="113"/>
    </location>
    <ligand>
        <name>Mn(2+)</name>
        <dbReference type="ChEBI" id="CHEBI:29035"/>
        <label>2</label>
    </ligand>
</feature>
<evidence type="ECO:0000256" key="2">
    <source>
        <dbReference type="PIRSR" id="PIRSR005962-1"/>
    </source>
</evidence>
<evidence type="ECO:0000313" key="4">
    <source>
        <dbReference type="EMBL" id="GEO81906.1"/>
    </source>
</evidence>
<dbReference type="Gene3D" id="3.30.70.360">
    <property type="match status" value="1"/>
</dbReference>
<sequence length="403" mass="41498">MTPSPLLAAPPSALVARLAPLHAAMTHWRHALHAHPELAHQEHATAALVARVLGEAGLAVTQGVGGTGVVATVHGREAGGASLGLRADMDALAVREAASRPHASCQPGVMHACGHDGHVAMLLGAACHLARTRAFAGTVQCVFQPAEEGAGGADAMIADGLFERFPMERVFSLHTWPDLPAGAFAVHDGPVMAACDAFTVTIQGRGAHAAQPQRAVDPVLVAGHLITATQSLISRGTDPFESAVVSITRVEAGQAFNVIPDTARLEGSMRCLSEGARERLRRDLARLVEQGAAAFGATASVSFRSVARVTANTPAEAALAARVAGEVVGPAQVARTLAPSMTAEDFGSFLAHRPGAYVWLGQGAGEDPPALHQPTFDFNDAVLGLGAAWWVGLVEAALPEGKG</sequence>
<dbReference type="Gene3D" id="3.40.630.10">
    <property type="entry name" value="Zn peptidases"/>
    <property type="match status" value="1"/>
</dbReference>